<dbReference type="AlphaFoldDB" id="I7GKY0"/>
<organism evidence="2">
    <name type="scientific">Macaca fascicularis</name>
    <name type="common">Crab-eating macaque</name>
    <name type="synonym">Cynomolgus monkey</name>
    <dbReference type="NCBI Taxonomy" id="9541"/>
    <lineage>
        <taxon>Eukaryota</taxon>
        <taxon>Metazoa</taxon>
        <taxon>Chordata</taxon>
        <taxon>Craniata</taxon>
        <taxon>Vertebrata</taxon>
        <taxon>Euteleostomi</taxon>
        <taxon>Mammalia</taxon>
        <taxon>Eutheria</taxon>
        <taxon>Euarchontoglires</taxon>
        <taxon>Primates</taxon>
        <taxon>Haplorrhini</taxon>
        <taxon>Catarrhini</taxon>
        <taxon>Cercopithecidae</taxon>
        <taxon>Cercopithecinae</taxon>
        <taxon>Macaca</taxon>
    </lineage>
</organism>
<name>I7GKY0_MACFA</name>
<sequence length="23" mass="2389">MVSICSSMADRRENPASGSSSDT</sequence>
<reference evidence="2" key="1">
    <citation type="journal article" date="2007" name="PLoS Biol.">
        <title>Rate of evolution in brain-expressed genes in humans and other primates.</title>
        <authorList>
            <person name="Wang H.-Y."/>
            <person name="Chien H.-C."/>
            <person name="Osada N."/>
            <person name="Hashimoto K."/>
            <person name="Sugano S."/>
            <person name="Gojobori T."/>
            <person name="Chou C.-K."/>
            <person name="Tsai S.-F."/>
            <person name="Wu C.-I."/>
            <person name="Shen C.-K.J."/>
        </authorList>
    </citation>
    <scope>NUCLEOTIDE SEQUENCE</scope>
</reference>
<evidence type="ECO:0000256" key="1">
    <source>
        <dbReference type="SAM" id="MobiDB-lite"/>
    </source>
</evidence>
<protein>
    <submittedName>
        <fullName evidence="2">Macaca fascicularis brain cDNA clone: QmoA-12334, similar to human microtubule-associated protein 1B (MAP1B), transcriptvariant 1, mRNA, RefSeq: NM_005909.2</fullName>
    </submittedName>
</protein>
<proteinExistence type="evidence at transcript level"/>
<evidence type="ECO:0000313" key="2">
    <source>
        <dbReference type="EMBL" id="BAE87783.1"/>
    </source>
</evidence>
<dbReference type="EMBL" id="AB170720">
    <property type="protein sequence ID" value="BAE87783.1"/>
    <property type="molecule type" value="mRNA"/>
</dbReference>
<accession>I7GKY0</accession>
<feature type="region of interest" description="Disordered" evidence="1">
    <location>
        <begin position="1"/>
        <end position="23"/>
    </location>
</feature>